<dbReference type="AlphaFoldDB" id="A0AAV4M2T8"/>
<comment type="caution">
    <text evidence="2">The sequence shown here is derived from an EMBL/GenBank/DDBJ whole genome shotgun (WGS) entry which is preliminary data.</text>
</comment>
<protein>
    <submittedName>
        <fullName evidence="2">Secreted antigen 1</fullName>
    </submittedName>
</protein>
<dbReference type="GeneID" id="94197673"/>
<sequence>MTSGSESGSCEGRQIEEPRNLKDALDFLAALGNNATLITQVGEKLREKVSLYFNTEKLAGGTYDIKDCLTEVLDAVSTTRRTIVSVTKLPDYGYYSSLHADKDCVDKCVGFLLNLLPILHTTLYYLYFRTDSTLSMRIGGDWKMYKCNEYNEDLCKWFTDANGAGVIADSEAKLLPGGYSGKGELKDTYGHILGGELSLIVDPQAGEGRLPDLLITVFFDTTLTHASAAAALNFVQTFCKAVNKGYFNATMEIPNCLSEICLQILPNIAPLTAGPPGRRFLESLFQGTENDYVEILRPEAYNKYAGWLKDKLPTLISSLDEMKNECDQWNPSSIHQSEVVGPFAYGFMFGRALRRGHVDLYDIRTKIKNAVTTLIAECRSSKKETLVALWQCLNASSSNCSLAPSSVIPTTVIHRAQHEEASSTAVAPTEEKIVGTQRQSTQENHPSPPVSGEQPHVPEPDPATESPSISSSSSGAEPSATTRDTDSGVDRLTEQTTHVTNTSRPNSGSKTLGPSGAISSPSCSSGVSCGDHSHDGASGGSSSSTTRIVNDANVNNTQSTITIGGATGGAAVLGGGCAALYFLNVGGIKTLITGVP</sequence>
<feature type="compositionally biased region" description="Polar residues" evidence="1">
    <location>
        <begin position="494"/>
        <end position="512"/>
    </location>
</feature>
<feature type="region of interest" description="Disordered" evidence="1">
    <location>
        <begin position="418"/>
        <end position="546"/>
    </location>
</feature>
<feature type="compositionally biased region" description="Low complexity" evidence="1">
    <location>
        <begin position="513"/>
        <end position="530"/>
    </location>
</feature>
<evidence type="ECO:0000256" key="1">
    <source>
        <dbReference type="SAM" id="MobiDB-lite"/>
    </source>
</evidence>
<organism evidence="2 3">
    <name type="scientific">Babesia caballi</name>
    <dbReference type="NCBI Taxonomy" id="5871"/>
    <lineage>
        <taxon>Eukaryota</taxon>
        <taxon>Sar</taxon>
        <taxon>Alveolata</taxon>
        <taxon>Apicomplexa</taxon>
        <taxon>Aconoidasida</taxon>
        <taxon>Piroplasmida</taxon>
        <taxon>Babesiidae</taxon>
        <taxon>Babesia</taxon>
    </lineage>
</organism>
<name>A0AAV4M2T8_BABCB</name>
<keyword evidence="3" id="KW-1185">Reference proteome</keyword>
<gene>
    <name evidence="2" type="ORF">BcabD6B2_56280</name>
</gene>
<feature type="compositionally biased region" description="Polar residues" evidence="1">
    <location>
        <begin position="436"/>
        <end position="445"/>
    </location>
</feature>
<proteinExistence type="predicted"/>
<dbReference type="Proteomes" id="UP001497744">
    <property type="component" value="Unassembled WGS sequence"/>
</dbReference>
<feature type="compositionally biased region" description="Basic and acidic residues" evidence="1">
    <location>
        <begin position="483"/>
        <end position="493"/>
    </location>
</feature>
<reference evidence="2 3" key="1">
    <citation type="submission" date="2021-06" db="EMBL/GenBank/DDBJ databases">
        <title>Genome sequence of Babesia caballi.</title>
        <authorList>
            <person name="Yamagishi J."/>
            <person name="Kidaka T."/>
            <person name="Ochi A."/>
        </authorList>
    </citation>
    <scope>NUCLEOTIDE SEQUENCE [LARGE SCALE GENOMIC DNA]</scope>
    <source>
        <strain evidence="2">USDA-D6B2</strain>
    </source>
</reference>
<dbReference type="RefSeq" id="XP_067718261.1">
    <property type="nucleotide sequence ID" value="XM_067862160.1"/>
</dbReference>
<feature type="compositionally biased region" description="Low complexity" evidence="1">
    <location>
        <begin position="463"/>
        <end position="482"/>
    </location>
</feature>
<dbReference type="EMBL" id="BPLF01000006">
    <property type="protein sequence ID" value="GIX66192.1"/>
    <property type="molecule type" value="Genomic_DNA"/>
</dbReference>
<accession>A0AAV4M2T8</accession>
<evidence type="ECO:0000313" key="2">
    <source>
        <dbReference type="EMBL" id="GIX66192.1"/>
    </source>
</evidence>
<evidence type="ECO:0000313" key="3">
    <source>
        <dbReference type="Proteomes" id="UP001497744"/>
    </source>
</evidence>